<reference evidence="3" key="1">
    <citation type="submission" date="2025-08" db="UniProtKB">
        <authorList>
            <consortium name="RefSeq"/>
        </authorList>
    </citation>
    <scope>IDENTIFICATION</scope>
</reference>
<dbReference type="Proteomes" id="UP000504612">
    <property type="component" value="Unplaced"/>
</dbReference>
<dbReference type="RefSeq" id="XP_026547005.1">
    <property type="nucleotide sequence ID" value="XM_026691220.1"/>
</dbReference>
<dbReference type="PANTHER" id="PTHR46850">
    <property type="entry name" value="CHROMODOMAIN-HELICASE-DNA-BINDING PROTEIN 9"/>
    <property type="match status" value="1"/>
</dbReference>
<proteinExistence type="predicted"/>
<accession>A0A6J1VV93</accession>
<sequence>MNSGNDPFQAENISQDGSCENFMSKVRSMISANYDESSLPDSLSCMLYDEKACNSEHSSFARDSPSCTDISSNATKVAEGKTDGDEDLSSCDAETIRESTYLDHLQFGSDQLEGQHIGQELSEKEAKPSESFVQETCNALQHMENQYISPKAVPFERDGMESVLSIGVYGPSLHNFDIKVQPEKRLMGLLHEKSLEEKLIQSQSHSEEEEEEEEEEEDHLETVADIGKDRGKAKCSTQEEQKHNSCILTTLDALMEERNKVLVESVSSELAASKYDSEPGMGEDDQVECETLEEHTPSLQEIQTCHHHYHHSARSQASAIQVELLKSHPVCMEGDLWGDDSEEKRESPITQSLYESEIKREEEECEHQDLDKRDGIHQNQDGFEKFSEDESKSSAFAVPGESDELHDVRAPTIAQLLQEKTLYSFSEWPKDRVIINRIDNICHAILKGKWPSSSQSFDIPYIMPTPALVSSTCNRSGYTEPEVSESSFSNGVLATQLPKETFLAPTFVKDESKHRQSYEFEMERDVKHRSLDQLVASHSHPSAVLNGWRDTVDLSRVPDGTSASSTPFSMSTNIPKLGTMNALQGSLGMDLSGILQAGLIHPVTGQIVNGSLRRDDAAIRRRRVGEKMWKGLT</sequence>
<feature type="region of interest" description="Disordered" evidence="1">
    <location>
        <begin position="384"/>
        <end position="403"/>
    </location>
</feature>
<dbReference type="AlphaFoldDB" id="A0A6J1VV93"/>
<feature type="region of interest" description="Disordered" evidence="1">
    <location>
        <begin position="358"/>
        <end position="377"/>
    </location>
</feature>
<feature type="region of interest" description="Disordered" evidence="1">
    <location>
        <begin position="199"/>
        <end position="221"/>
    </location>
</feature>
<feature type="compositionally biased region" description="Acidic residues" evidence="1">
    <location>
        <begin position="207"/>
        <end position="219"/>
    </location>
</feature>
<organism evidence="2 3">
    <name type="scientific">Notechis scutatus</name>
    <name type="common">mainland tiger snake</name>
    <dbReference type="NCBI Taxonomy" id="8663"/>
    <lineage>
        <taxon>Eukaryota</taxon>
        <taxon>Metazoa</taxon>
        <taxon>Chordata</taxon>
        <taxon>Craniata</taxon>
        <taxon>Vertebrata</taxon>
        <taxon>Euteleostomi</taxon>
        <taxon>Lepidosauria</taxon>
        <taxon>Squamata</taxon>
        <taxon>Bifurcata</taxon>
        <taxon>Unidentata</taxon>
        <taxon>Episquamata</taxon>
        <taxon>Toxicofera</taxon>
        <taxon>Serpentes</taxon>
        <taxon>Colubroidea</taxon>
        <taxon>Elapidae</taxon>
        <taxon>Hydrophiinae</taxon>
        <taxon>Notechis</taxon>
    </lineage>
</organism>
<evidence type="ECO:0000313" key="3">
    <source>
        <dbReference type="RefSeq" id="XP_026547005.1"/>
    </source>
</evidence>
<evidence type="ECO:0000313" key="2">
    <source>
        <dbReference type="Proteomes" id="UP000504612"/>
    </source>
</evidence>
<dbReference type="PANTHER" id="PTHR46850:SF1">
    <property type="entry name" value="CHROMODOMAIN-HELICASE-DNA-BINDING PROTEIN 9"/>
    <property type="match status" value="1"/>
</dbReference>
<dbReference type="GeneID" id="113428673"/>
<protein>
    <submittedName>
        <fullName evidence="3">Chromodomain-helicase-DNA-binding protein 6-like</fullName>
    </submittedName>
</protein>
<gene>
    <name evidence="3" type="primary">LOC113428673</name>
</gene>
<dbReference type="InterPro" id="IPR051493">
    <property type="entry name" value="CHD"/>
</dbReference>
<dbReference type="KEGG" id="nss:113428673"/>
<keyword evidence="2" id="KW-1185">Reference proteome</keyword>
<name>A0A6J1VV93_9SAUR</name>
<evidence type="ECO:0000256" key="1">
    <source>
        <dbReference type="SAM" id="MobiDB-lite"/>
    </source>
</evidence>